<accession>A0A0G4EDM9</accession>
<gene>
    <name evidence="1" type="ORF">Vbra_4841</name>
</gene>
<dbReference type="InParanoid" id="A0A0G4EDM9"/>
<sequence>MHRQREHTGAVSRESLRSVPNKLLQDVMFAKLSRNIHKQRNKLIYALRGNPRHIKSSGAPPKFQLRKPRLCADLDLERRHLTAVLHEPSLTGMQFSGDLMRP</sequence>
<name>A0A0G4EDM9_VITBC</name>
<protein>
    <submittedName>
        <fullName evidence="1">Uncharacterized protein</fullName>
    </submittedName>
</protein>
<reference evidence="1 2" key="1">
    <citation type="submission" date="2014-11" db="EMBL/GenBank/DDBJ databases">
        <authorList>
            <person name="Zhu J."/>
            <person name="Qi W."/>
            <person name="Song R."/>
        </authorList>
    </citation>
    <scope>NUCLEOTIDE SEQUENCE [LARGE SCALE GENOMIC DNA]</scope>
</reference>
<dbReference type="PhylomeDB" id="A0A0G4EDM9"/>
<dbReference type="AlphaFoldDB" id="A0A0G4EDM9"/>
<dbReference type="EMBL" id="CDMY01000182">
    <property type="protein sequence ID" value="CEL93630.1"/>
    <property type="molecule type" value="Genomic_DNA"/>
</dbReference>
<dbReference type="Proteomes" id="UP000041254">
    <property type="component" value="Unassembled WGS sequence"/>
</dbReference>
<keyword evidence="2" id="KW-1185">Reference proteome</keyword>
<dbReference type="VEuPathDB" id="CryptoDB:Vbra_4841"/>
<evidence type="ECO:0000313" key="1">
    <source>
        <dbReference type="EMBL" id="CEL93630.1"/>
    </source>
</evidence>
<evidence type="ECO:0000313" key="2">
    <source>
        <dbReference type="Proteomes" id="UP000041254"/>
    </source>
</evidence>
<organism evidence="1 2">
    <name type="scientific">Vitrella brassicaformis (strain CCMP3155)</name>
    <dbReference type="NCBI Taxonomy" id="1169540"/>
    <lineage>
        <taxon>Eukaryota</taxon>
        <taxon>Sar</taxon>
        <taxon>Alveolata</taxon>
        <taxon>Colpodellida</taxon>
        <taxon>Vitrellaceae</taxon>
        <taxon>Vitrella</taxon>
    </lineage>
</organism>
<proteinExistence type="predicted"/>